<gene>
    <name evidence="6" type="ORF">C6N75_07250</name>
</gene>
<dbReference type="AlphaFoldDB" id="A0A2S9PZU1"/>
<dbReference type="GO" id="GO:0016874">
    <property type="term" value="F:ligase activity"/>
    <property type="evidence" value="ECO:0007669"/>
    <property type="project" value="UniProtKB-KW"/>
</dbReference>
<reference evidence="6 7" key="1">
    <citation type="submission" date="2018-03" db="EMBL/GenBank/DDBJ databases">
        <title>Novel Streptomyces sp. from soil.</title>
        <authorList>
            <person name="Tan G.Y.A."/>
            <person name="Lee Z.Y."/>
        </authorList>
    </citation>
    <scope>NUCLEOTIDE SEQUENCE [LARGE SCALE GENOMIC DNA]</scope>
    <source>
        <strain evidence="6 7">ST5x</strain>
    </source>
</reference>
<dbReference type="PANTHER" id="PTHR43585:SF2">
    <property type="entry name" value="ATP-GRASP ENZYME FSQD"/>
    <property type="match status" value="1"/>
</dbReference>
<evidence type="ECO:0000313" key="7">
    <source>
        <dbReference type="Proteomes" id="UP000239322"/>
    </source>
</evidence>
<organism evidence="6 7">
    <name type="scientific">Streptomyces solincola</name>
    <dbReference type="NCBI Taxonomy" id="2100817"/>
    <lineage>
        <taxon>Bacteria</taxon>
        <taxon>Bacillati</taxon>
        <taxon>Actinomycetota</taxon>
        <taxon>Actinomycetes</taxon>
        <taxon>Kitasatosporales</taxon>
        <taxon>Streptomycetaceae</taxon>
        <taxon>Streptomyces</taxon>
    </lineage>
</organism>
<dbReference type="EMBL" id="PVLV01000095">
    <property type="protein sequence ID" value="PRH79877.1"/>
    <property type="molecule type" value="Genomic_DNA"/>
</dbReference>
<feature type="domain" description="ATP-grasp" evidence="5">
    <location>
        <begin position="123"/>
        <end position="315"/>
    </location>
</feature>
<dbReference type="SUPFAM" id="SSF56059">
    <property type="entry name" value="Glutathione synthetase ATP-binding domain-like"/>
    <property type="match status" value="1"/>
</dbReference>
<dbReference type="SMART" id="SM01209">
    <property type="entry name" value="GARS_A"/>
    <property type="match status" value="1"/>
</dbReference>
<dbReference type="GO" id="GO:0005524">
    <property type="term" value="F:ATP binding"/>
    <property type="evidence" value="ECO:0007669"/>
    <property type="project" value="UniProtKB-UniRule"/>
</dbReference>
<name>A0A2S9PZU1_9ACTN</name>
<dbReference type="OrthoDB" id="6964321at2"/>
<dbReference type="InterPro" id="IPR052032">
    <property type="entry name" value="ATP-dep_AA_Ligase"/>
</dbReference>
<protein>
    <submittedName>
        <fullName evidence="6">Phosphoribosylglycinamide synthetase</fullName>
    </submittedName>
</protein>
<evidence type="ECO:0000259" key="5">
    <source>
        <dbReference type="PROSITE" id="PS50975"/>
    </source>
</evidence>
<dbReference type="InterPro" id="IPR011761">
    <property type="entry name" value="ATP-grasp"/>
</dbReference>
<sequence length="420" mass="44361">MTVPTSAGAAKRLLMVMPYSQFVRKAAEAGFEVWAIWDPSLRERSYLDEVAEHARELLLTDFSDEAGLRALVAETVRAHDIGTVLHLGAEESMPPVVAESEALGVSRNPASAITLLNDKAAMRGLLAEHGLSAVRSEPAATAEGVAAAVARMELPVVVKPARASGSRGVALIRDAAGLAEWTARVAEAKLAGPYLVEEYLAGPEYSVETLSVDGVHHVVGVTAKRTTGAPYFVEISHVHPAPLAEEARGALHAVVIGLLDLAGYRFGPAHTEVILTAAGPRIVESQTRLGGDRIPLLIETAADFDIEAAIFRALAGEPLRVPAPRHTASVGFFFLTPGKLESVAGLDAIRALPYVQALHFPFAAGDELPATTSSFTRHGYVVVDAESPADAADRIARVRGLLRVDVREAALAAAPKGTDR</sequence>
<evidence type="ECO:0000313" key="6">
    <source>
        <dbReference type="EMBL" id="PRH79877.1"/>
    </source>
</evidence>
<evidence type="ECO:0000256" key="4">
    <source>
        <dbReference type="PROSITE-ProRule" id="PRU00409"/>
    </source>
</evidence>
<keyword evidence="3 4" id="KW-0067">ATP-binding</keyword>
<evidence type="ECO:0000256" key="3">
    <source>
        <dbReference type="ARBA" id="ARBA00022840"/>
    </source>
</evidence>
<keyword evidence="2 4" id="KW-0547">Nucleotide-binding</keyword>
<comment type="caution">
    <text evidence="6">The sequence shown here is derived from an EMBL/GenBank/DDBJ whole genome shotgun (WGS) entry which is preliminary data.</text>
</comment>
<proteinExistence type="predicted"/>
<dbReference type="PROSITE" id="PS50975">
    <property type="entry name" value="ATP_GRASP"/>
    <property type="match status" value="1"/>
</dbReference>
<keyword evidence="7" id="KW-1185">Reference proteome</keyword>
<dbReference type="Pfam" id="PF18603">
    <property type="entry name" value="LAL_C2"/>
    <property type="match status" value="1"/>
</dbReference>
<dbReference type="Pfam" id="PF13535">
    <property type="entry name" value="ATP-grasp_4"/>
    <property type="match status" value="1"/>
</dbReference>
<dbReference type="RefSeq" id="WP_105868020.1">
    <property type="nucleotide sequence ID" value="NZ_PVLV01000095.1"/>
</dbReference>
<evidence type="ECO:0000256" key="1">
    <source>
        <dbReference type="ARBA" id="ARBA00022598"/>
    </source>
</evidence>
<dbReference type="Gene3D" id="3.30.470.20">
    <property type="entry name" value="ATP-grasp fold, B domain"/>
    <property type="match status" value="1"/>
</dbReference>
<keyword evidence="1" id="KW-0436">Ligase</keyword>
<evidence type="ECO:0000256" key="2">
    <source>
        <dbReference type="ARBA" id="ARBA00022741"/>
    </source>
</evidence>
<dbReference type="InterPro" id="IPR040570">
    <property type="entry name" value="LAL_C2"/>
</dbReference>
<accession>A0A2S9PZU1</accession>
<dbReference type="Proteomes" id="UP000239322">
    <property type="component" value="Unassembled WGS sequence"/>
</dbReference>
<dbReference type="PANTHER" id="PTHR43585">
    <property type="entry name" value="FUMIPYRROLE BIOSYNTHESIS PROTEIN C"/>
    <property type="match status" value="1"/>
</dbReference>
<dbReference type="GO" id="GO:0046872">
    <property type="term" value="F:metal ion binding"/>
    <property type="evidence" value="ECO:0007669"/>
    <property type="project" value="InterPro"/>
</dbReference>